<keyword evidence="1" id="KW-0472">Membrane</keyword>
<name>A0A1G1YHJ5_9BACT</name>
<evidence type="ECO:0000313" key="2">
    <source>
        <dbReference type="EMBL" id="OGY51266.1"/>
    </source>
</evidence>
<evidence type="ECO:0000256" key="1">
    <source>
        <dbReference type="SAM" id="Phobius"/>
    </source>
</evidence>
<protein>
    <submittedName>
        <fullName evidence="2">Uncharacterized protein</fullName>
    </submittedName>
</protein>
<evidence type="ECO:0000313" key="3">
    <source>
        <dbReference type="Proteomes" id="UP000177376"/>
    </source>
</evidence>
<feature type="transmembrane region" description="Helical" evidence="1">
    <location>
        <begin position="30"/>
        <end position="48"/>
    </location>
</feature>
<dbReference type="EMBL" id="MHIM01000040">
    <property type="protein sequence ID" value="OGY51266.1"/>
    <property type="molecule type" value="Genomic_DNA"/>
</dbReference>
<sequence length="74" mass="8371">MADSKVVGSNKLPEVKKRTILQQVMKPKDWVMLGILILFSAVCWLWVLNAYQKSVDINSFVNVGSFIDKITDLS</sequence>
<accession>A0A1G1YHJ5</accession>
<comment type="caution">
    <text evidence="2">The sequence shown here is derived from an EMBL/GenBank/DDBJ whole genome shotgun (WGS) entry which is preliminary data.</text>
</comment>
<keyword evidence="1" id="KW-0812">Transmembrane</keyword>
<gene>
    <name evidence="2" type="ORF">A3A02_01495</name>
</gene>
<dbReference type="Proteomes" id="UP000177376">
    <property type="component" value="Unassembled WGS sequence"/>
</dbReference>
<organism evidence="2 3">
    <name type="scientific">Candidatus Buchananbacteria bacterium RIFCSPLOWO2_01_FULL_39_33</name>
    <dbReference type="NCBI Taxonomy" id="1797543"/>
    <lineage>
        <taxon>Bacteria</taxon>
        <taxon>Candidatus Buchananiibacteriota</taxon>
    </lineage>
</organism>
<keyword evidence="1" id="KW-1133">Transmembrane helix</keyword>
<dbReference type="AlphaFoldDB" id="A0A1G1YHJ5"/>
<proteinExistence type="predicted"/>
<reference evidence="2 3" key="1">
    <citation type="journal article" date="2016" name="Nat. Commun.">
        <title>Thousands of microbial genomes shed light on interconnected biogeochemical processes in an aquifer system.</title>
        <authorList>
            <person name="Anantharaman K."/>
            <person name="Brown C.T."/>
            <person name="Hug L.A."/>
            <person name="Sharon I."/>
            <person name="Castelle C.J."/>
            <person name="Probst A.J."/>
            <person name="Thomas B.C."/>
            <person name="Singh A."/>
            <person name="Wilkins M.J."/>
            <person name="Karaoz U."/>
            <person name="Brodie E.L."/>
            <person name="Williams K.H."/>
            <person name="Hubbard S.S."/>
            <person name="Banfield J.F."/>
        </authorList>
    </citation>
    <scope>NUCLEOTIDE SEQUENCE [LARGE SCALE GENOMIC DNA]</scope>
</reference>